<protein>
    <submittedName>
        <fullName evidence="1">Uncharacterized protein</fullName>
    </submittedName>
</protein>
<dbReference type="AlphaFoldDB" id="A0AAV1RHB1"/>
<evidence type="ECO:0000313" key="1">
    <source>
        <dbReference type="EMBL" id="CAK7334862.1"/>
    </source>
</evidence>
<dbReference type="Proteomes" id="UP001314170">
    <property type="component" value="Unassembled WGS sequence"/>
</dbReference>
<evidence type="ECO:0000313" key="2">
    <source>
        <dbReference type="Proteomes" id="UP001314170"/>
    </source>
</evidence>
<gene>
    <name evidence="1" type="ORF">DCAF_LOCUS10112</name>
</gene>
<dbReference type="EMBL" id="CAWUPB010000956">
    <property type="protein sequence ID" value="CAK7334862.1"/>
    <property type="molecule type" value="Genomic_DNA"/>
</dbReference>
<organism evidence="1 2">
    <name type="scientific">Dovyalis caffra</name>
    <dbReference type="NCBI Taxonomy" id="77055"/>
    <lineage>
        <taxon>Eukaryota</taxon>
        <taxon>Viridiplantae</taxon>
        <taxon>Streptophyta</taxon>
        <taxon>Embryophyta</taxon>
        <taxon>Tracheophyta</taxon>
        <taxon>Spermatophyta</taxon>
        <taxon>Magnoliopsida</taxon>
        <taxon>eudicotyledons</taxon>
        <taxon>Gunneridae</taxon>
        <taxon>Pentapetalae</taxon>
        <taxon>rosids</taxon>
        <taxon>fabids</taxon>
        <taxon>Malpighiales</taxon>
        <taxon>Salicaceae</taxon>
        <taxon>Flacourtieae</taxon>
        <taxon>Dovyalis</taxon>
    </lineage>
</organism>
<keyword evidence="2" id="KW-1185">Reference proteome</keyword>
<accession>A0AAV1RHB1</accession>
<name>A0AAV1RHB1_9ROSI</name>
<comment type="caution">
    <text evidence="1">The sequence shown here is derived from an EMBL/GenBank/DDBJ whole genome shotgun (WGS) entry which is preliminary data.</text>
</comment>
<proteinExistence type="predicted"/>
<sequence>MLSQKKRRVAESSIDFRGITLYNGEITLQPHIASKLKDFSDSYLPKNIPFSRTPNYEIQASYNYTFAKTPWKEYRSSGLRINWLPIL</sequence>
<reference evidence="1 2" key="1">
    <citation type="submission" date="2024-01" db="EMBL/GenBank/DDBJ databases">
        <authorList>
            <person name="Waweru B."/>
        </authorList>
    </citation>
    <scope>NUCLEOTIDE SEQUENCE [LARGE SCALE GENOMIC DNA]</scope>
</reference>